<sequence length="169" mass="19431">MKKTVKPLYTTEQRKKRDETVWTFIQGLLAPLQFIACFVSIYLVTRYLLTSDGYQIANISVLVKTGFLLTIMVTGAIWEKVVFGQYLFAEAFFWEDMVSMVVIALHVTYVYCLFQGSLEPKYLMILALVAYATYIVNAIQFILKLRQARKGEQANKVFQAPQMKAELQS</sequence>
<dbReference type="EMBL" id="FWXJ01000004">
    <property type="protein sequence ID" value="SMC42493.1"/>
    <property type="molecule type" value="Genomic_DNA"/>
</dbReference>
<organism evidence="2 3">
    <name type="scientific">Polynucleobacter kasalickyi</name>
    <dbReference type="NCBI Taxonomy" id="1938817"/>
    <lineage>
        <taxon>Bacteria</taxon>
        <taxon>Pseudomonadati</taxon>
        <taxon>Pseudomonadota</taxon>
        <taxon>Betaproteobacteria</taxon>
        <taxon>Burkholderiales</taxon>
        <taxon>Burkholderiaceae</taxon>
        <taxon>Polynucleobacter</taxon>
    </lineage>
</organism>
<feature type="transmembrane region" description="Helical" evidence="1">
    <location>
        <begin position="56"/>
        <end position="78"/>
    </location>
</feature>
<dbReference type="GO" id="GO:0019685">
    <property type="term" value="P:photosynthesis, dark reaction"/>
    <property type="evidence" value="ECO:0007669"/>
    <property type="project" value="InterPro"/>
</dbReference>
<dbReference type="GO" id="GO:0030494">
    <property type="term" value="P:bacteriochlorophyll biosynthetic process"/>
    <property type="evidence" value="ECO:0007669"/>
    <property type="project" value="InterPro"/>
</dbReference>
<keyword evidence="3" id="KW-1185">Reference proteome</keyword>
<protein>
    <submittedName>
        <fullName evidence="2">3-vinyl bacteriochlorophyllide hydratase</fullName>
    </submittedName>
</protein>
<dbReference type="GO" id="GO:0016836">
    <property type="term" value="F:hydro-lyase activity"/>
    <property type="evidence" value="ECO:0007669"/>
    <property type="project" value="InterPro"/>
</dbReference>
<dbReference type="RefSeq" id="WP_084283052.1">
    <property type="nucleotide sequence ID" value="NZ_FWXJ01000004.1"/>
</dbReference>
<dbReference type="AlphaFoldDB" id="A0A1W1Z280"/>
<proteinExistence type="predicted"/>
<keyword evidence="1" id="KW-0812">Transmembrane</keyword>
<evidence type="ECO:0000313" key="2">
    <source>
        <dbReference type="EMBL" id="SMC42493.1"/>
    </source>
</evidence>
<accession>A0A1W1Z280</accession>
<name>A0A1W1Z280_9BURK</name>
<feature type="transmembrane region" description="Helical" evidence="1">
    <location>
        <begin position="122"/>
        <end position="143"/>
    </location>
</feature>
<dbReference type="NCBIfam" id="TIGR02020">
    <property type="entry name" value="BchF"/>
    <property type="match status" value="1"/>
</dbReference>
<feature type="transmembrane region" description="Helical" evidence="1">
    <location>
        <begin position="98"/>
        <end position="116"/>
    </location>
</feature>
<reference evidence="2 3" key="1">
    <citation type="submission" date="2017-04" db="EMBL/GenBank/DDBJ databases">
        <authorList>
            <person name="Afonso C.L."/>
            <person name="Miller P.J."/>
            <person name="Scott M.A."/>
            <person name="Spackman E."/>
            <person name="Goraichik I."/>
            <person name="Dimitrov K.M."/>
            <person name="Suarez D.L."/>
            <person name="Swayne D.E."/>
        </authorList>
    </citation>
    <scope>NUCLEOTIDE SEQUENCE [LARGE SCALE GENOMIC DNA]</scope>
    <source>
        <strain evidence="2 3">VK13</strain>
    </source>
</reference>
<dbReference type="STRING" id="1938817.SAMN06296008_10482"/>
<feature type="transmembrane region" description="Helical" evidence="1">
    <location>
        <begin position="21"/>
        <end position="44"/>
    </location>
</feature>
<dbReference type="Pfam" id="PF07284">
    <property type="entry name" value="BCHF"/>
    <property type="match status" value="1"/>
</dbReference>
<evidence type="ECO:0000313" key="3">
    <source>
        <dbReference type="Proteomes" id="UP000192708"/>
    </source>
</evidence>
<keyword evidence="1" id="KW-0472">Membrane</keyword>
<evidence type="ECO:0000256" key="1">
    <source>
        <dbReference type="SAM" id="Phobius"/>
    </source>
</evidence>
<gene>
    <name evidence="2" type="ORF">SAMN06296008_10482</name>
</gene>
<dbReference type="InterPro" id="IPR009905">
    <property type="entry name" value="BCHF"/>
</dbReference>
<dbReference type="Proteomes" id="UP000192708">
    <property type="component" value="Unassembled WGS sequence"/>
</dbReference>
<keyword evidence="1" id="KW-1133">Transmembrane helix</keyword>
<dbReference type="OrthoDB" id="8562352at2"/>